<dbReference type="InterPro" id="IPR039653">
    <property type="entry name" value="Prenyltransferase"/>
</dbReference>
<keyword evidence="8 9" id="KW-0472">Membrane</keyword>
<comment type="cofactor">
    <cofactor evidence="1">
        <name>Mg(2+)</name>
        <dbReference type="ChEBI" id="CHEBI:18420"/>
    </cofactor>
</comment>
<evidence type="ECO:0000313" key="10">
    <source>
        <dbReference type="EMBL" id="GKZ23113.1"/>
    </source>
</evidence>
<feature type="transmembrane region" description="Helical" evidence="9">
    <location>
        <begin position="232"/>
        <end position="253"/>
    </location>
</feature>
<dbReference type="GO" id="GO:0006744">
    <property type="term" value="P:ubiquinone biosynthetic process"/>
    <property type="evidence" value="ECO:0007669"/>
    <property type="project" value="TreeGrafter"/>
</dbReference>
<evidence type="ECO:0000256" key="3">
    <source>
        <dbReference type="ARBA" id="ARBA00005179"/>
    </source>
</evidence>
<evidence type="ECO:0000256" key="7">
    <source>
        <dbReference type="ARBA" id="ARBA00022989"/>
    </source>
</evidence>
<evidence type="ECO:0000256" key="1">
    <source>
        <dbReference type="ARBA" id="ARBA00001946"/>
    </source>
</evidence>
<dbReference type="GO" id="GO:0016765">
    <property type="term" value="F:transferase activity, transferring alkyl or aryl (other than methyl) groups"/>
    <property type="evidence" value="ECO:0007669"/>
    <property type="project" value="InterPro"/>
</dbReference>
<comment type="similarity">
    <text evidence="4">Belongs to the UbiA prenyltransferase family.</text>
</comment>
<evidence type="ECO:0000313" key="11">
    <source>
        <dbReference type="Proteomes" id="UP001143548"/>
    </source>
</evidence>
<reference evidence="10" key="1">
    <citation type="submission" date="2022-07" db="EMBL/GenBank/DDBJ databases">
        <title>Taxonomy of Aspergillus series Nigri: significant species reduction supported by multi-species coalescent approaches.</title>
        <authorList>
            <person name="Bian C."/>
            <person name="Kusuya Y."/>
            <person name="Sklenar F."/>
            <person name="D'hooge E."/>
            <person name="Yaguchi T."/>
            <person name="Takahashi H."/>
            <person name="Hubka V."/>
        </authorList>
    </citation>
    <scope>NUCLEOTIDE SEQUENCE</scope>
    <source>
        <strain evidence="10">CBS 733.88</strain>
    </source>
</reference>
<organism evidence="10 11">
    <name type="scientific">Aspergillus brasiliensis</name>
    <dbReference type="NCBI Taxonomy" id="319629"/>
    <lineage>
        <taxon>Eukaryota</taxon>
        <taxon>Fungi</taxon>
        <taxon>Dikarya</taxon>
        <taxon>Ascomycota</taxon>
        <taxon>Pezizomycotina</taxon>
        <taxon>Eurotiomycetes</taxon>
        <taxon>Eurotiomycetidae</taxon>
        <taxon>Eurotiales</taxon>
        <taxon>Aspergillaceae</taxon>
        <taxon>Aspergillus</taxon>
        <taxon>Aspergillus subgen. Circumdati</taxon>
    </lineage>
</organism>
<dbReference type="Gene3D" id="1.20.120.1780">
    <property type="entry name" value="UbiA prenyltransferase"/>
    <property type="match status" value="1"/>
</dbReference>
<evidence type="ECO:0000256" key="4">
    <source>
        <dbReference type="ARBA" id="ARBA00005985"/>
    </source>
</evidence>
<evidence type="ECO:0000256" key="8">
    <source>
        <dbReference type="ARBA" id="ARBA00023136"/>
    </source>
</evidence>
<dbReference type="Gene3D" id="1.10.357.140">
    <property type="entry name" value="UbiA prenyltransferase"/>
    <property type="match status" value="1"/>
</dbReference>
<comment type="caution">
    <text evidence="10">The sequence shown here is derived from an EMBL/GenBank/DDBJ whole genome shotgun (WGS) entry which is preliminary data.</text>
</comment>
<evidence type="ECO:0000256" key="5">
    <source>
        <dbReference type="ARBA" id="ARBA00022679"/>
    </source>
</evidence>
<sequence>MTVDEKLLPKTDMPDTTIYTHKRLRAIWEMGRLHTREIWLIVCPALWGASIGANAGETSGWSLTWALFGVFASTGLSHVAFCTWNDICDVEYDKQVERCKTRPLPSGLISRKEAAVVFLGELLLCAGVTWLTLGPQATLAITPAWLLGFIYPFMKRIMPFPQVVVGFSVASGVMPGYVAVRGTLEFTDSLLALFAATTCWIIFIDTAYAIQDMLDDAKAGVQSLAVFLGQRVRWFLALSAGITIILFAVATFLSSLSLFYWIFGVGIWAVRMMRSLYFLDLSDTASAGHVFKSNIESGLHFTIVTLVEGYLQACVF</sequence>
<dbReference type="AlphaFoldDB" id="A0A9W5YSM9"/>
<keyword evidence="7 9" id="KW-1133">Transmembrane helix</keyword>
<gene>
    <name evidence="10" type="ORF">AbraCBS73388_009458</name>
</gene>
<name>A0A9W5YSM9_9EURO</name>
<dbReference type="EMBL" id="BROQ01000062">
    <property type="protein sequence ID" value="GKZ23113.1"/>
    <property type="molecule type" value="Genomic_DNA"/>
</dbReference>
<evidence type="ECO:0000256" key="9">
    <source>
        <dbReference type="SAM" id="Phobius"/>
    </source>
</evidence>
<dbReference type="PANTHER" id="PTHR11048:SF28">
    <property type="entry name" value="4-HYDROXYBENZOATE POLYPRENYLTRANSFERASE, MITOCHONDRIAL"/>
    <property type="match status" value="1"/>
</dbReference>
<accession>A0A9W5YSM9</accession>
<protein>
    <submittedName>
        <fullName evidence="10">Uncharacterized protein</fullName>
    </submittedName>
</protein>
<feature type="transmembrane region" description="Helical" evidence="9">
    <location>
        <begin position="190"/>
        <end position="211"/>
    </location>
</feature>
<evidence type="ECO:0000256" key="2">
    <source>
        <dbReference type="ARBA" id="ARBA00004141"/>
    </source>
</evidence>
<dbReference type="PANTHER" id="PTHR11048">
    <property type="entry name" value="PRENYLTRANSFERASES"/>
    <property type="match status" value="1"/>
</dbReference>
<dbReference type="Pfam" id="PF01040">
    <property type="entry name" value="UbiA"/>
    <property type="match status" value="1"/>
</dbReference>
<keyword evidence="6 9" id="KW-0812">Transmembrane</keyword>
<keyword evidence="5" id="KW-0808">Transferase</keyword>
<dbReference type="FunFam" id="1.20.120.1780:FF:000001">
    <property type="entry name" value="4-hydroxybenzoate octaprenyltransferase"/>
    <property type="match status" value="1"/>
</dbReference>
<comment type="pathway">
    <text evidence="3">Secondary metabolite biosynthesis.</text>
</comment>
<evidence type="ECO:0000256" key="6">
    <source>
        <dbReference type="ARBA" id="ARBA00022692"/>
    </source>
</evidence>
<dbReference type="InterPro" id="IPR044878">
    <property type="entry name" value="UbiA_sf"/>
</dbReference>
<dbReference type="FunFam" id="1.10.357.140:FF:000008">
    <property type="entry name" value="4-hydroxybenzoate octaprenyltransferase"/>
    <property type="match status" value="1"/>
</dbReference>
<dbReference type="Proteomes" id="UP001143548">
    <property type="component" value="Unassembled WGS sequence"/>
</dbReference>
<comment type="subcellular location">
    <subcellularLocation>
        <location evidence="2">Membrane</location>
        <topology evidence="2">Multi-pass membrane protein</topology>
    </subcellularLocation>
</comment>
<feature type="transmembrane region" description="Helical" evidence="9">
    <location>
        <begin position="160"/>
        <end position="178"/>
    </location>
</feature>
<feature type="transmembrane region" description="Helical" evidence="9">
    <location>
        <begin position="114"/>
        <end position="131"/>
    </location>
</feature>
<dbReference type="CDD" id="cd13959">
    <property type="entry name" value="PT_UbiA_COQ2"/>
    <property type="match status" value="1"/>
</dbReference>
<dbReference type="GO" id="GO:0005886">
    <property type="term" value="C:plasma membrane"/>
    <property type="evidence" value="ECO:0007669"/>
    <property type="project" value="TreeGrafter"/>
</dbReference>
<proteinExistence type="inferred from homology"/>
<dbReference type="InterPro" id="IPR000537">
    <property type="entry name" value="UbiA_prenyltransferase"/>
</dbReference>